<gene>
    <name evidence="3" type="ORF">VitviT2T_016984</name>
</gene>
<feature type="domain" description="Putative plant transposon protein" evidence="2">
    <location>
        <begin position="38"/>
        <end position="217"/>
    </location>
</feature>
<keyword evidence="1" id="KW-0812">Transmembrane</keyword>
<dbReference type="InterPro" id="IPR046796">
    <property type="entry name" value="Transposase_32_dom"/>
</dbReference>
<organism evidence="3 4">
    <name type="scientific">Vitis vinifera</name>
    <name type="common">Grape</name>
    <dbReference type="NCBI Taxonomy" id="29760"/>
    <lineage>
        <taxon>Eukaryota</taxon>
        <taxon>Viridiplantae</taxon>
        <taxon>Streptophyta</taxon>
        <taxon>Embryophyta</taxon>
        <taxon>Tracheophyta</taxon>
        <taxon>Spermatophyta</taxon>
        <taxon>Magnoliopsida</taxon>
        <taxon>eudicotyledons</taxon>
        <taxon>Gunneridae</taxon>
        <taxon>Pentapetalae</taxon>
        <taxon>rosids</taxon>
        <taxon>Vitales</taxon>
        <taxon>Vitaceae</taxon>
        <taxon>Viteae</taxon>
        <taxon>Vitis</taxon>
    </lineage>
</organism>
<sequence>MEDYQWYKQKFAQRKVVLRININFSQLQHFRFEGLFSKMGWLLMVMILEPIFPTLVRTFYLRATYGIGGPIISAVRGVEIRLNLESIYRIFYIAPVRLKVYESKIWPIVPEFELREGIQRICELANAQGMGKPSAHSLTVISRVLHYMIYSILLPQGGHRDEVSYYEAFLMDFILTGRWIHLGYLMMMHMISCCENTICVLPYGRFLTRVFKDAEVDLSRETDFEVPNSYDTYDDLSMRQMKFEKALNGS</sequence>
<evidence type="ECO:0000256" key="1">
    <source>
        <dbReference type="SAM" id="Phobius"/>
    </source>
</evidence>
<accession>A0ABY9CUT1</accession>
<keyword evidence="1" id="KW-1133">Transmembrane helix</keyword>
<keyword evidence="4" id="KW-1185">Reference proteome</keyword>
<reference evidence="3 4" key="1">
    <citation type="journal article" date="2023" name="Hortic Res">
        <title>The complete reference genome for grapevine (Vitis vinifera L.) genetics and breeding.</title>
        <authorList>
            <person name="Shi X."/>
            <person name="Cao S."/>
            <person name="Wang X."/>
            <person name="Huang S."/>
            <person name="Wang Y."/>
            <person name="Liu Z."/>
            <person name="Liu W."/>
            <person name="Leng X."/>
            <person name="Peng Y."/>
            <person name="Wang N."/>
            <person name="Wang Y."/>
            <person name="Ma Z."/>
            <person name="Xu X."/>
            <person name="Zhang F."/>
            <person name="Xue H."/>
            <person name="Zhong H."/>
            <person name="Wang Y."/>
            <person name="Zhang K."/>
            <person name="Velt A."/>
            <person name="Avia K."/>
            <person name="Holtgrawe D."/>
            <person name="Grimplet J."/>
            <person name="Matus J.T."/>
            <person name="Ware D."/>
            <person name="Wu X."/>
            <person name="Wang H."/>
            <person name="Liu C."/>
            <person name="Fang Y."/>
            <person name="Rustenholz C."/>
            <person name="Cheng Z."/>
            <person name="Xiao H."/>
            <person name="Zhou Y."/>
        </authorList>
    </citation>
    <scope>NUCLEOTIDE SEQUENCE [LARGE SCALE GENOMIC DNA]</scope>
    <source>
        <strain evidence="4">cv. Pinot noir / PN40024</strain>
        <tissue evidence="3">Leaf</tissue>
    </source>
</reference>
<evidence type="ECO:0000259" key="2">
    <source>
        <dbReference type="Pfam" id="PF20167"/>
    </source>
</evidence>
<name>A0ABY9CUT1_VITVI</name>
<proteinExistence type="predicted"/>
<dbReference type="Pfam" id="PF20167">
    <property type="entry name" value="Transposase_32"/>
    <property type="match status" value="1"/>
</dbReference>
<keyword evidence="1" id="KW-0472">Membrane</keyword>
<evidence type="ECO:0000313" key="4">
    <source>
        <dbReference type="Proteomes" id="UP001227230"/>
    </source>
</evidence>
<dbReference type="Proteomes" id="UP001227230">
    <property type="component" value="Chromosome 11"/>
</dbReference>
<protein>
    <recommendedName>
        <fullName evidence="2">Putative plant transposon protein domain-containing protein</fullName>
    </recommendedName>
</protein>
<feature type="transmembrane region" description="Helical" evidence="1">
    <location>
        <begin position="39"/>
        <end position="60"/>
    </location>
</feature>
<evidence type="ECO:0000313" key="3">
    <source>
        <dbReference type="EMBL" id="WJZ98468.1"/>
    </source>
</evidence>
<dbReference type="EMBL" id="CP126658">
    <property type="protein sequence ID" value="WJZ98468.1"/>
    <property type="molecule type" value="Genomic_DNA"/>
</dbReference>